<dbReference type="InterPro" id="IPR027417">
    <property type="entry name" value="P-loop_NTPase"/>
</dbReference>
<accession>A0A4R3Y2T0</accession>
<keyword evidence="3" id="KW-0540">Nuclease</keyword>
<keyword evidence="3" id="KW-0255">Endonuclease</keyword>
<comment type="caution">
    <text evidence="3">The sequence shown here is derived from an EMBL/GenBank/DDBJ whole genome shotgun (WGS) entry which is preliminary data.</text>
</comment>
<evidence type="ECO:0000259" key="1">
    <source>
        <dbReference type="Pfam" id="PF13175"/>
    </source>
</evidence>
<dbReference type="InterPro" id="IPR034139">
    <property type="entry name" value="TOPRIM_OLD"/>
</dbReference>
<protein>
    <submittedName>
        <fullName evidence="3">Putative ATP-dependent endonuclease of OLD family</fullName>
    </submittedName>
</protein>
<name>A0A4R3Y2T0_9PAST</name>
<dbReference type="AlphaFoldDB" id="A0A4R3Y2T0"/>
<dbReference type="SUPFAM" id="SSF52540">
    <property type="entry name" value="P-loop containing nucleoside triphosphate hydrolases"/>
    <property type="match status" value="1"/>
</dbReference>
<reference evidence="3 4" key="1">
    <citation type="submission" date="2019-03" db="EMBL/GenBank/DDBJ databases">
        <title>Genomic Encyclopedia of Type Strains, Phase IV (KMG-IV): sequencing the most valuable type-strain genomes for metagenomic binning, comparative biology and taxonomic classification.</title>
        <authorList>
            <person name="Goeker M."/>
        </authorList>
    </citation>
    <scope>NUCLEOTIDE SEQUENCE [LARGE SCALE GENOMIC DNA]</scope>
    <source>
        <strain evidence="3 4">DSM 28140</strain>
    </source>
</reference>
<proteinExistence type="predicted"/>
<dbReference type="Gene3D" id="3.40.50.300">
    <property type="entry name" value="P-loop containing nucleotide triphosphate hydrolases"/>
    <property type="match status" value="2"/>
</dbReference>
<dbReference type="InterPro" id="IPR041685">
    <property type="entry name" value="AAA_GajA/Old/RecF-like"/>
</dbReference>
<dbReference type="InterPro" id="IPR051396">
    <property type="entry name" value="Bact_Antivir_Def_Nuclease"/>
</dbReference>
<feature type="domain" description="OLD protein-like TOPRIM" evidence="2">
    <location>
        <begin position="473"/>
        <end position="537"/>
    </location>
</feature>
<dbReference type="PANTHER" id="PTHR43581">
    <property type="entry name" value="ATP/GTP PHOSPHATASE"/>
    <property type="match status" value="1"/>
</dbReference>
<evidence type="ECO:0000259" key="2">
    <source>
        <dbReference type="Pfam" id="PF20469"/>
    </source>
</evidence>
<dbReference type="EMBL" id="SMCP01000007">
    <property type="protein sequence ID" value="TCV86000.1"/>
    <property type="molecule type" value="Genomic_DNA"/>
</dbReference>
<dbReference type="CDD" id="cd01026">
    <property type="entry name" value="TOPRIM_OLD"/>
    <property type="match status" value="1"/>
</dbReference>
<keyword evidence="3" id="KW-0378">Hydrolase</keyword>
<dbReference type="GO" id="GO:0004519">
    <property type="term" value="F:endonuclease activity"/>
    <property type="evidence" value="ECO:0007669"/>
    <property type="project" value="UniProtKB-KW"/>
</dbReference>
<dbReference type="PANTHER" id="PTHR43581:SF2">
    <property type="entry name" value="EXCINUCLEASE ATPASE SUBUNIT"/>
    <property type="match status" value="1"/>
</dbReference>
<sequence length="704" mass="81616">MKISNIRIKNFRKLKSCSINLSNKETLFVGANNSGKTSAMHALMFFLGNNHSNFRITDFPMDYWNDLDRIGESWIEDSVNKHEGNTLEEWRNYCPSLYITLSDITNYDLPKIKHLIPDLSWNQTLDLNVCLIYQPENFNKFKLEFIKYITTIRSLNVKENNIPLPNSMKEFLSEKINYYFKIKYYLINPLDHSISYPLEKFPFDGIFKLSLIPAQRKFADSTDVDSGSNNLSDQLSLFYKNHLNPRELPSQEDINVLININELQSTLTSQLNDSFKEYLDSLKSLGYPSTNYDPEIRLESFIDSSEVLKQNTKVKFGNQDNLSLPEELNGLGYRNLIYIFFKLLAFKAEWLKIGKSYLKDEIPIQPIHLVLIEEPEAHLHSQVQQVFVKKAYEILTTNLIENQHLTAQLVISTHSSYIIHEVGFDNLHYFKRTRDDDSLYSEAIDLSNIFNEDSKENKRFVSRYLRTVHCDLFFANAIILVEGSAEKMLLPYFIQHNFSELNSNYISILEVNGSHAHRFKPLIEALGVPCLVLTDLDPVDQNKKKTIPKRGLSQKSSCDNLTKWLSLSNRDLDCILNLKDEKKVIGNTFISYQVEISINWNGKDIDVIPYTFEDSIFFTNLELFKNATKMENTTGMLKKMHKATQEKNIDDVCEKAFDALNVQGGKAQMALDILYSFDPNIEDEKFKVPNYIEIGFNWLAKQLK</sequence>
<evidence type="ECO:0000313" key="4">
    <source>
        <dbReference type="Proteomes" id="UP000294619"/>
    </source>
</evidence>
<dbReference type="RefSeq" id="WP_132967412.1">
    <property type="nucleotide sequence ID" value="NZ_LEKL01000003.1"/>
</dbReference>
<evidence type="ECO:0000313" key="3">
    <source>
        <dbReference type="EMBL" id="TCV86000.1"/>
    </source>
</evidence>
<feature type="domain" description="Endonuclease GajA/Old nuclease/RecF-like AAA" evidence="1">
    <location>
        <begin position="1"/>
        <end position="419"/>
    </location>
</feature>
<dbReference type="Proteomes" id="UP000294619">
    <property type="component" value="Unassembled WGS sequence"/>
</dbReference>
<organism evidence="3 4">
    <name type="scientific">Testudinibacter aquarius</name>
    <dbReference type="NCBI Taxonomy" id="1524974"/>
    <lineage>
        <taxon>Bacteria</taxon>
        <taxon>Pseudomonadati</taxon>
        <taxon>Pseudomonadota</taxon>
        <taxon>Gammaproteobacteria</taxon>
        <taxon>Pasteurellales</taxon>
        <taxon>Pasteurellaceae</taxon>
        <taxon>Testudinibacter</taxon>
    </lineage>
</organism>
<gene>
    <name evidence="3" type="ORF">EDC16_10768</name>
</gene>
<dbReference type="Pfam" id="PF13175">
    <property type="entry name" value="AAA_15"/>
    <property type="match status" value="1"/>
</dbReference>
<dbReference type="Pfam" id="PF20469">
    <property type="entry name" value="OLD-like_TOPRIM"/>
    <property type="match status" value="1"/>
</dbReference>